<gene>
    <name evidence="2" type="ORF">GCM10023205_07300</name>
</gene>
<organism evidence="2 3">
    <name type="scientific">Yinghuangia aomiensis</name>
    <dbReference type="NCBI Taxonomy" id="676205"/>
    <lineage>
        <taxon>Bacteria</taxon>
        <taxon>Bacillati</taxon>
        <taxon>Actinomycetota</taxon>
        <taxon>Actinomycetes</taxon>
        <taxon>Kitasatosporales</taxon>
        <taxon>Streptomycetaceae</taxon>
        <taxon>Yinghuangia</taxon>
    </lineage>
</organism>
<dbReference type="EMBL" id="BAABHS010000002">
    <property type="protein sequence ID" value="GAA4949397.1"/>
    <property type="molecule type" value="Genomic_DNA"/>
</dbReference>
<dbReference type="InterPro" id="IPR011335">
    <property type="entry name" value="Restrct_endonuc-II-like"/>
</dbReference>
<dbReference type="RefSeq" id="WP_345673764.1">
    <property type="nucleotide sequence ID" value="NZ_BAABHS010000002.1"/>
</dbReference>
<dbReference type="PANTHER" id="PTHR35400">
    <property type="entry name" value="SLR1083 PROTEIN"/>
    <property type="match status" value="1"/>
</dbReference>
<sequence length="190" mass="21250">MADLPDWMYPPSPGGWTADDLDLLPAEAPRHIELIDGALVFMMSPQRSFHARVMGNLLYHLASQAPVGVSVELEMTIKLGKRNRPEPDLVAVTAPYDASRTYYLPSEVVLAVEIVSEESAERDRDTKPRKYAEAGIPHFWRVEEDNGAPVVHVFELDVTTGTYVPTAIERAVLRLKVPYPLEIDLSLLTR</sequence>
<dbReference type="Pfam" id="PF05685">
    <property type="entry name" value="Uma2"/>
    <property type="match status" value="1"/>
</dbReference>
<keyword evidence="3" id="KW-1185">Reference proteome</keyword>
<evidence type="ECO:0000259" key="1">
    <source>
        <dbReference type="Pfam" id="PF05685"/>
    </source>
</evidence>
<dbReference type="GO" id="GO:0004519">
    <property type="term" value="F:endonuclease activity"/>
    <property type="evidence" value="ECO:0007669"/>
    <property type="project" value="UniProtKB-KW"/>
</dbReference>
<name>A0ABP9GPA3_9ACTN</name>
<proteinExistence type="predicted"/>
<dbReference type="Proteomes" id="UP001500466">
    <property type="component" value="Unassembled WGS sequence"/>
</dbReference>
<keyword evidence="2" id="KW-0540">Nuclease</keyword>
<keyword evidence="2" id="KW-0378">Hydrolase</keyword>
<protein>
    <submittedName>
        <fullName evidence="2">Uma2 family endonuclease</fullName>
    </submittedName>
</protein>
<reference evidence="3" key="1">
    <citation type="journal article" date="2019" name="Int. J. Syst. Evol. Microbiol.">
        <title>The Global Catalogue of Microorganisms (GCM) 10K type strain sequencing project: providing services to taxonomists for standard genome sequencing and annotation.</title>
        <authorList>
            <consortium name="The Broad Institute Genomics Platform"/>
            <consortium name="The Broad Institute Genome Sequencing Center for Infectious Disease"/>
            <person name="Wu L."/>
            <person name="Ma J."/>
        </authorList>
    </citation>
    <scope>NUCLEOTIDE SEQUENCE [LARGE SCALE GENOMIC DNA]</scope>
    <source>
        <strain evidence="3">JCM 17986</strain>
    </source>
</reference>
<dbReference type="SUPFAM" id="SSF52980">
    <property type="entry name" value="Restriction endonuclease-like"/>
    <property type="match status" value="1"/>
</dbReference>
<dbReference type="CDD" id="cd06260">
    <property type="entry name" value="DUF820-like"/>
    <property type="match status" value="1"/>
</dbReference>
<dbReference type="PANTHER" id="PTHR35400:SF3">
    <property type="entry name" value="SLL1072 PROTEIN"/>
    <property type="match status" value="1"/>
</dbReference>
<dbReference type="InterPro" id="IPR012296">
    <property type="entry name" value="Nuclease_put_TT1808"/>
</dbReference>
<accession>A0ABP9GPA3</accession>
<evidence type="ECO:0000313" key="2">
    <source>
        <dbReference type="EMBL" id="GAA4949397.1"/>
    </source>
</evidence>
<dbReference type="Gene3D" id="3.90.1570.10">
    <property type="entry name" value="tt1808, chain A"/>
    <property type="match status" value="1"/>
</dbReference>
<feature type="domain" description="Putative restriction endonuclease" evidence="1">
    <location>
        <begin position="20"/>
        <end position="184"/>
    </location>
</feature>
<comment type="caution">
    <text evidence="2">The sequence shown here is derived from an EMBL/GenBank/DDBJ whole genome shotgun (WGS) entry which is preliminary data.</text>
</comment>
<keyword evidence="2" id="KW-0255">Endonuclease</keyword>
<evidence type="ECO:0000313" key="3">
    <source>
        <dbReference type="Proteomes" id="UP001500466"/>
    </source>
</evidence>
<dbReference type="InterPro" id="IPR008538">
    <property type="entry name" value="Uma2"/>
</dbReference>